<sequence length="356" mass="38733">MTKHFLLIFATLTVALTLTVCCGTEQQSNAFDLAKAHKAIERLAKLLEEDFIYPEVGKAYAKMLRENVASNTYSKFKTHVDFTSAVTADLQAVHPEGHLKLQHQSINVSNNTMVTSETNGVGKAGWIAPGIAYISLHGFTGNTEEYNQLLIRLQAVLDDLSTAKTLIIDARPHVGGSLQEMDIMFSYFFDKPTALVLMDTRLDVEKRGGNPLTEGKTLKRIAGPEGIVRRVHQAVPSNKDTALSKAQIFLLISNKTASAGEHLSLALKRTKRATLIGETTAGAGHFGRTTSLGGGYQAFIPVGRTFDPDTEKGWEQTGIEPHIKTAAEQAFDEALKRAGVNQSAAKKALESLKVNQ</sequence>
<gene>
    <name evidence="2" type="ORF">SAMN06296052_1304</name>
</gene>
<dbReference type="InterPro" id="IPR029045">
    <property type="entry name" value="ClpP/crotonase-like_dom_sf"/>
</dbReference>
<dbReference type="OrthoDB" id="6397760at2"/>
<name>A0A239KMF8_9BACT</name>
<evidence type="ECO:0000313" key="3">
    <source>
        <dbReference type="Proteomes" id="UP000198432"/>
    </source>
</evidence>
<dbReference type="GO" id="GO:0008236">
    <property type="term" value="F:serine-type peptidase activity"/>
    <property type="evidence" value="ECO:0007669"/>
    <property type="project" value="InterPro"/>
</dbReference>
<dbReference type="SUPFAM" id="SSF52096">
    <property type="entry name" value="ClpP/crotonase"/>
    <property type="match status" value="1"/>
</dbReference>
<dbReference type="EMBL" id="FZOQ01000030">
    <property type="protein sequence ID" value="SNT19245.1"/>
    <property type="molecule type" value="Genomic_DNA"/>
</dbReference>
<feature type="domain" description="Tail specific protease" evidence="1">
    <location>
        <begin position="83"/>
        <end position="326"/>
    </location>
</feature>
<proteinExistence type="predicted"/>
<dbReference type="PANTHER" id="PTHR11261">
    <property type="entry name" value="INTERPHOTORECEPTOR RETINOID-BINDING PROTEIN"/>
    <property type="match status" value="1"/>
</dbReference>
<evidence type="ECO:0000259" key="1">
    <source>
        <dbReference type="SMART" id="SM00245"/>
    </source>
</evidence>
<dbReference type="PANTHER" id="PTHR11261:SF3">
    <property type="entry name" value="RETINOL-BINDING PROTEIN 3"/>
    <property type="match status" value="1"/>
</dbReference>
<reference evidence="3" key="1">
    <citation type="submission" date="2017-06" db="EMBL/GenBank/DDBJ databases">
        <authorList>
            <person name="Varghese N."/>
            <person name="Submissions S."/>
        </authorList>
    </citation>
    <scope>NUCLEOTIDE SEQUENCE [LARGE SCALE GENOMIC DNA]</scope>
    <source>
        <strain evidence="3">NKM1</strain>
    </source>
</reference>
<dbReference type="SMART" id="SM00245">
    <property type="entry name" value="TSPc"/>
    <property type="match status" value="1"/>
</dbReference>
<keyword evidence="3" id="KW-1185">Reference proteome</keyword>
<organism evidence="2 3">
    <name type="scientific">Pontibacter ummariensis</name>
    <dbReference type="NCBI Taxonomy" id="1610492"/>
    <lineage>
        <taxon>Bacteria</taxon>
        <taxon>Pseudomonadati</taxon>
        <taxon>Bacteroidota</taxon>
        <taxon>Cytophagia</taxon>
        <taxon>Cytophagales</taxon>
        <taxon>Hymenobacteraceae</taxon>
        <taxon>Pontibacter</taxon>
    </lineage>
</organism>
<dbReference type="Gene3D" id="3.90.226.10">
    <property type="entry name" value="2-enoyl-CoA Hydratase, Chain A, domain 1"/>
    <property type="match status" value="1"/>
</dbReference>
<dbReference type="Pfam" id="PF03572">
    <property type="entry name" value="Peptidase_S41"/>
    <property type="match status" value="1"/>
</dbReference>
<dbReference type="Proteomes" id="UP000198432">
    <property type="component" value="Unassembled WGS sequence"/>
</dbReference>
<dbReference type="InterPro" id="IPR005151">
    <property type="entry name" value="Tail-specific_protease"/>
</dbReference>
<dbReference type="GO" id="GO:0006508">
    <property type="term" value="P:proteolysis"/>
    <property type="evidence" value="ECO:0007669"/>
    <property type="project" value="InterPro"/>
</dbReference>
<dbReference type="RefSeq" id="WP_089321414.1">
    <property type="nucleotide sequence ID" value="NZ_FZOQ01000030.1"/>
</dbReference>
<accession>A0A239KMF8</accession>
<evidence type="ECO:0000313" key="2">
    <source>
        <dbReference type="EMBL" id="SNT19245.1"/>
    </source>
</evidence>
<dbReference type="Pfam" id="PF11918">
    <property type="entry name" value="Peptidase_S41_N"/>
    <property type="match status" value="1"/>
</dbReference>
<dbReference type="CDD" id="cd07563">
    <property type="entry name" value="Peptidase_S41_IRBP"/>
    <property type="match status" value="1"/>
</dbReference>
<protein>
    <submittedName>
        <fullName evidence="2">N-terminal domain of Peptidase_S41</fullName>
    </submittedName>
</protein>
<dbReference type="Gene3D" id="3.30.750.44">
    <property type="match status" value="1"/>
</dbReference>
<dbReference type="AlphaFoldDB" id="A0A239KMF8"/>